<evidence type="ECO:0000313" key="3">
    <source>
        <dbReference type="Proteomes" id="UP001153269"/>
    </source>
</evidence>
<dbReference type="EMBL" id="CADEAL010000396">
    <property type="protein sequence ID" value="CAB1419545.1"/>
    <property type="molecule type" value="Genomic_DNA"/>
</dbReference>
<feature type="compositionally biased region" description="Polar residues" evidence="1">
    <location>
        <begin position="195"/>
        <end position="205"/>
    </location>
</feature>
<gene>
    <name evidence="2" type="ORF">PLEPLA_LOCUS7393</name>
</gene>
<dbReference type="AlphaFoldDB" id="A0A9N7TV33"/>
<accession>A0A9N7TV33</accession>
<feature type="region of interest" description="Disordered" evidence="1">
    <location>
        <begin position="103"/>
        <end position="224"/>
    </location>
</feature>
<keyword evidence="3" id="KW-1185">Reference proteome</keyword>
<protein>
    <submittedName>
        <fullName evidence="2">Uncharacterized protein</fullName>
    </submittedName>
</protein>
<evidence type="ECO:0000256" key="1">
    <source>
        <dbReference type="SAM" id="MobiDB-lite"/>
    </source>
</evidence>
<comment type="caution">
    <text evidence="2">The sequence shown here is derived from an EMBL/GenBank/DDBJ whole genome shotgun (WGS) entry which is preliminary data.</text>
</comment>
<name>A0A9N7TV33_PLEPL</name>
<sequence length="224" mass="24760">MWRCPSLDIQLLGPETQDMTQTPDQFQLLFSRSSLGSGSPAYLSRSQTPDQFQILARLRKPYLRCSDSCHGNRGRRYLGVDNRSFSVRLRVSVLPFTQGTRCVSRTEETGNQQQAPQIRGIEPEENHQPLGHMSASGPGTGRSSAPGSRPGVPGEREPSVRFKSPSLTPERVALARVNTSPRGRAIASRPWSPSHGDTTQMSSLTRFVGISPPRFESRSATQQR</sequence>
<evidence type="ECO:0000313" key="2">
    <source>
        <dbReference type="EMBL" id="CAB1419545.1"/>
    </source>
</evidence>
<feature type="compositionally biased region" description="Polar residues" evidence="1">
    <location>
        <begin position="103"/>
        <end position="116"/>
    </location>
</feature>
<proteinExistence type="predicted"/>
<dbReference type="Proteomes" id="UP001153269">
    <property type="component" value="Unassembled WGS sequence"/>
</dbReference>
<organism evidence="2 3">
    <name type="scientific">Pleuronectes platessa</name>
    <name type="common">European plaice</name>
    <dbReference type="NCBI Taxonomy" id="8262"/>
    <lineage>
        <taxon>Eukaryota</taxon>
        <taxon>Metazoa</taxon>
        <taxon>Chordata</taxon>
        <taxon>Craniata</taxon>
        <taxon>Vertebrata</taxon>
        <taxon>Euteleostomi</taxon>
        <taxon>Actinopterygii</taxon>
        <taxon>Neopterygii</taxon>
        <taxon>Teleostei</taxon>
        <taxon>Neoteleostei</taxon>
        <taxon>Acanthomorphata</taxon>
        <taxon>Carangaria</taxon>
        <taxon>Pleuronectiformes</taxon>
        <taxon>Pleuronectoidei</taxon>
        <taxon>Pleuronectidae</taxon>
        <taxon>Pleuronectes</taxon>
    </lineage>
</organism>
<reference evidence="2" key="1">
    <citation type="submission" date="2020-03" db="EMBL/GenBank/DDBJ databases">
        <authorList>
            <person name="Weist P."/>
        </authorList>
    </citation>
    <scope>NUCLEOTIDE SEQUENCE</scope>
</reference>